<organism evidence="2">
    <name type="scientific">Brassica napus</name>
    <name type="common">Rape</name>
    <dbReference type="NCBI Taxonomy" id="3708"/>
    <lineage>
        <taxon>Eukaryota</taxon>
        <taxon>Viridiplantae</taxon>
        <taxon>Streptophyta</taxon>
        <taxon>Embryophyta</taxon>
        <taxon>Tracheophyta</taxon>
        <taxon>Spermatophyta</taxon>
        <taxon>Magnoliopsida</taxon>
        <taxon>eudicotyledons</taxon>
        <taxon>Gunneridae</taxon>
        <taxon>Pentapetalae</taxon>
        <taxon>rosids</taxon>
        <taxon>malvids</taxon>
        <taxon>Brassicales</taxon>
        <taxon>Brassicaceae</taxon>
        <taxon>Brassiceae</taxon>
        <taxon>Brassica</taxon>
    </lineage>
</organism>
<evidence type="ECO:0000313" key="2">
    <source>
        <dbReference type="EMBL" id="CAF1834564.1"/>
    </source>
</evidence>
<keyword evidence="1" id="KW-0732">Signal</keyword>
<gene>
    <name evidence="2" type="ORF">DARMORV10_C04P24950.1</name>
</gene>
<accession>A0A816J9E3</accession>
<evidence type="ECO:0000256" key="1">
    <source>
        <dbReference type="SAM" id="SignalP"/>
    </source>
</evidence>
<dbReference type="Proteomes" id="UP001295469">
    <property type="component" value="Chromosome C04"/>
</dbReference>
<dbReference type="AlphaFoldDB" id="A0A816J9E3"/>
<feature type="chain" id="PRO_5032489136" evidence="1">
    <location>
        <begin position="23"/>
        <end position="113"/>
    </location>
</feature>
<proteinExistence type="predicted"/>
<sequence>MNQIYSICRWLICRCVSGFAAASPAASYGVDICPLRCFLLILHTWVFTLQERGGRSYKPTACRWKELRAYGGDGKWQRRWLWKKQWCSIAKIVNVSIISSVIFSQKVRSETRR</sequence>
<reference evidence="2" key="1">
    <citation type="submission" date="2021-01" db="EMBL/GenBank/DDBJ databases">
        <authorList>
            <consortium name="Genoscope - CEA"/>
            <person name="William W."/>
        </authorList>
    </citation>
    <scope>NUCLEOTIDE SEQUENCE</scope>
</reference>
<name>A0A816J9E3_BRANA</name>
<dbReference type="EMBL" id="HG994368">
    <property type="protein sequence ID" value="CAF1834564.1"/>
    <property type="molecule type" value="Genomic_DNA"/>
</dbReference>
<feature type="signal peptide" evidence="1">
    <location>
        <begin position="1"/>
        <end position="22"/>
    </location>
</feature>
<protein>
    <submittedName>
        <fullName evidence="2">(rape) hypothetical protein</fullName>
    </submittedName>
</protein>